<dbReference type="PANTHER" id="PTHR42964">
    <property type="entry name" value="ENOYL-COA HYDRATASE"/>
    <property type="match status" value="1"/>
</dbReference>
<evidence type="ECO:0000256" key="1">
    <source>
        <dbReference type="ARBA" id="ARBA00005254"/>
    </source>
</evidence>
<dbReference type="InterPro" id="IPR051683">
    <property type="entry name" value="Enoyl-CoA_Hydratase/Isomerase"/>
</dbReference>
<reference evidence="2" key="1">
    <citation type="submission" date="2018-07" db="EMBL/GenBank/DDBJ databases">
        <authorList>
            <person name="Quirk P.G."/>
            <person name="Krulwich T.A."/>
        </authorList>
    </citation>
    <scope>NUCLEOTIDE SEQUENCE</scope>
</reference>
<dbReference type="EMBL" id="UIDG01000479">
    <property type="protein sequence ID" value="SUS07915.1"/>
    <property type="molecule type" value="Genomic_DNA"/>
</dbReference>
<dbReference type="InterPro" id="IPR029045">
    <property type="entry name" value="ClpP/crotonase-like_dom_sf"/>
</dbReference>
<protein>
    <submittedName>
        <fullName evidence="2">Enoyl-CoA hydratase</fullName>
    </submittedName>
</protein>
<dbReference type="Gene3D" id="1.10.12.10">
    <property type="entry name" value="Lyase 2-enoyl-coa Hydratase, Chain A, domain 2"/>
    <property type="match status" value="1"/>
</dbReference>
<evidence type="ECO:0000313" key="2">
    <source>
        <dbReference type="EMBL" id="SUS07915.1"/>
    </source>
</evidence>
<accession>A0A380THK7</accession>
<name>A0A380THK7_9ZZZZ</name>
<dbReference type="InterPro" id="IPR014748">
    <property type="entry name" value="Enoyl-CoA_hydra_C"/>
</dbReference>
<dbReference type="PANTHER" id="PTHR42964:SF1">
    <property type="entry name" value="POLYKETIDE BIOSYNTHESIS ENOYL-COA HYDRATASE PKSH-RELATED"/>
    <property type="match status" value="1"/>
</dbReference>
<dbReference type="Gene3D" id="3.90.226.10">
    <property type="entry name" value="2-enoyl-CoA Hydratase, Chain A, domain 1"/>
    <property type="match status" value="1"/>
</dbReference>
<dbReference type="CDD" id="cd06558">
    <property type="entry name" value="crotonase-like"/>
    <property type="match status" value="1"/>
</dbReference>
<gene>
    <name evidence="2" type="ORF">DF3PB_530008</name>
</gene>
<sequence>MADALVCSIDEAGVGRIRFNRPQIHNAFDNALIESLGAAIEALGADARVRAVVIAAEGVSFCAGGDLAWMLRMGQAPEAENVADALKLARVLHALATLPKPTLALVQGPAYGGGVGVVAACDIAIAAKEARFALTEVRLGILPAVISPYVVAAIGARAAARYALTAEPLDAAEALRLGLVHEVVEAGALEAAGARTLAALGRNSPEAMADAKALIRAVAGRPVDAALMQVTAERIARARARPDAQARIAAFLKRKAQSA</sequence>
<comment type="similarity">
    <text evidence="1">Belongs to the enoyl-CoA hydratase/isomerase family.</text>
</comment>
<dbReference type="Pfam" id="PF00378">
    <property type="entry name" value="ECH_1"/>
    <property type="match status" value="1"/>
</dbReference>
<dbReference type="InterPro" id="IPR001753">
    <property type="entry name" value="Enoyl-CoA_hydra/iso"/>
</dbReference>
<organism evidence="2">
    <name type="scientific">metagenome</name>
    <dbReference type="NCBI Taxonomy" id="256318"/>
    <lineage>
        <taxon>unclassified sequences</taxon>
        <taxon>metagenomes</taxon>
    </lineage>
</organism>
<proteinExistence type="inferred from homology"/>
<dbReference type="SUPFAM" id="SSF52096">
    <property type="entry name" value="ClpP/crotonase"/>
    <property type="match status" value="1"/>
</dbReference>
<dbReference type="GO" id="GO:0008300">
    <property type="term" value="P:isoprenoid catabolic process"/>
    <property type="evidence" value="ECO:0007669"/>
    <property type="project" value="TreeGrafter"/>
</dbReference>
<dbReference type="AlphaFoldDB" id="A0A380THK7"/>